<dbReference type="Proteomes" id="UP000641853">
    <property type="component" value="Unassembled WGS sequence"/>
</dbReference>
<feature type="compositionally biased region" description="Polar residues" evidence="1">
    <location>
        <begin position="26"/>
        <end position="37"/>
    </location>
</feature>
<evidence type="ECO:0000313" key="3">
    <source>
        <dbReference type="EMBL" id="KAF7175272.1"/>
    </source>
</evidence>
<dbReference type="EMBL" id="JACBAE010001399">
    <property type="protein sequence ID" value="KAF7156099.1"/>
    <property type="molecule type" value="Genomic_DNA"/>
</dbReference>
<dbReference type="EMBL" id="JACBAG010001924">
    <property type="protein sequence ID" value="KAF7175272.1"/>
    <property type="molecule type" value="Genomic_DNA"/>
</dbReference>
<evidence type="ECO:0000313" key="2">
    <source>
        <dbReference type="EMBL" id="KAF7156099.1"/>
    </source>
</evidence>
<reference evidence="2" key="1">
    <citation type="submission" date="2020-06" db="EMBL/GenBank/DDBJ databases">
        <title>Draft genome sequences of strains closely related to Aspergillus parafelis and Aspergillus hiratsukae.</title>
        <authorList>
            <person name="Dos Santos R.A.C."/>
            <person name="Rivero-Menendez O."/>
            <person name="Steenwyk J.L."/>
            <person name="Mead M.E."/>
            <person name="Goldman G.H."/>
            <person name="Alastruey-Izquierdo A."/>
            <person name="Rokas A."/>
        </authorList>
    </citation>
    <scope>NUCLEOTIDE SEQUENCE</scope>
    <source>
        <strain evidence="2">CNM-CM5623</strain>
        <strain evidence="3">CNM-CM7691</strain>
    </source>
</reference>
<comment type="caution">
    <text evidence="2">The sequence shown here is derived from an EMBL/GenBank/DDBJ whole genome shotgun (WGS) entry which is preliminary data.</text>
</comment>
<dbReference type="AlphaFoldDB" id="A0A8H6PKR8"/>
<evidence type="ECO:0000313" key="5">
    <source>
        <dbReference type="Proteomes" id="UP000654922"/>
    </source>
</evidence>
<proteinExistence type="predicted"/>
<dbReference type="Proteomes" id="UP000654922">
    <property type="component" value="Unassembled WGS sequence"/>
</dbReference>
<evidence type="ECO:0000256" key="1">
    <source>
        <dbReference type="SAM" id="MobiDB-lite"/>
    </source>
</evidence>
<keyword evidence="4" id="KW-1185">Reference proteome</keyword>
<feature type="compositionally biased region" description="Basic and acidic residues" evidence="1">
    <location>
        <begin position="7"/>
        <end position="25"/>
    </location>
</feature>
<name>A0A8H6PKR8_9EURO</name>
<protein>
    <submittedName>
        <fullName evidence="2">Uncharacterized protein</fullName>
    </submittedName>
</protein>
<accession>A0A8H6PKR8</accession>
<organism evidence="2 5">
    <name type="scientific">Aspergillus felis</name>
    <dbReference type="NCBI Taxonomy" id="1287682"/>
    <lineage>
        <taxon>Eukaryota</taxon>
        <taxon>Fungi</taxon>
        <taxon>Dikarya</taxon>
        <taxon>Ascomycota</taxon>
        <taxon>Pezizomycotina</taxon>
        <taxon>Eurotiomycetes</taxon>
        <taxon>Eurotiomycetidae</taxon>
        <taxon>Eurotiales</taxon>
        <taxon>Aspergillaceae</taxon>
        <taxon>Aspergillus</taxon>
        <taxon>Aspergillus subgen. Fumigati</taxon>
    </lineage>
</organism>
<gene>
    <name evidence="2" type="ORF">CNMCM5623_009241</name>
    <name evidence="3" type="ORF">CNMCM7691_007312</name>
</gene>
<sequence length="98" mass="11146">MGRKTHEHSGDADKEKTADNMDKTSNRTTDGKTPTTQERPAREPARPCRHCNGKHWDIDCPKKPRRVNAVEIDHLDEEDIQLLEEIASDTMSEASNYS</sequence>
<evidence type="ECO:0000313" key="4">
    <source>
        <dbReference type="Proteomes" id="UP000641853"/>
    </source>
</evidence>
<feature type="region of interest" description="Disordered" evidence="1">
    <location>
        <begin position="1"/>
        <end position="61"/>
    </location>
</feature>